<feature type="transmembrane region" description="Helical" evidence="5">
    <location>
        <begin position="823"/>
        <end position="843"/>
    </location>
</feature>
<proteinExistence type="predicted"/>
<reference evidence="6 7" key="1">
    <citation type="submission" date="2021-02" db="EMBL/GenBank/DDBJ databases">
        <title>Genome assembly of Pseudopithomyces chartarum.</title>
        <authorList>
            <person name="Jauregui R."/>
            <person name="Singh J."/>
            <person name="Voisey C."/>
        </authorList>
    </citation>
    <scope>NUCLEOTIDE SEQUENCE [LARGE SCALE GENOMIC DNA]</scope>
    <source>
        <strain evidence="6 7">AGR01</strain>
    </source>
</reference>
<keyword evidence="5" id="KW-1133">Transmembrane helix</keyword>
<dbReference type="Gene3D" id="1.25.40.20">
    <property type="entry name" value="Ankyrin repeat-containing domain"/>
    <property type="match status" value="2"/>
</dbReference>
<dbReference type="AlphaFoldDB" id="A0AAN6RHU1"/>
<keyword evidence="1" id="KW-0677">Repeat</keyword>
<keyword evidence="2 3" id="KW-0040">ANK repeat</keyword>
<keyword evidence="5" id="KW-0812">Transmembrane</keyword>
<dbReference type="InterPro" id="IPR036770">
    <property type="entry name" value="Ankyrin_rpt-contain_sf"/>
</dbReference>
<keyword evidence="7" id="KW-1185">Reference proteome</keyword>
<dbReference type="Pfam" id="PF12796">
    <property type="entry name" value="Ank_2"/>
    <property type="match status" value="1"/>
</dbReference>
<sequence length="917" mass="104584">MASSQENLPSSGRHDAADARLGRRDLSAEAVSAMSDDAFRQCLIYEDINVDELQTLLRDPRASSTKWQSVSTSNLLEAIKERVTKGDSRIVNAILRKDQSLRLAAVTAAIKNGSLDMVKSYISLPDINPHGYIHIAAIAGKLDIVKWLVANGADTKAKHETNKRGQRQLSPAQVAAYYGHEETFDYLIDLDVQIPQEWQRLFHDMFLFKFEAPQPGVVQALCEQRAGYMAALVDANFPNELGQTALHNSHTVNNKFSNAMLQQLLDCGASPFARDRAGKTPWDIISRLERHDRYVVHDELRFNEDHIYAFMQQHWDNTPDIYTWQFPEKGIGFAERLRIGKNTGPNIFSKKDNYWVCIQENNDAYFTALVALSSIAQGYDMKATDTALQFLSRTFLQHSAADHLLAFRETSYNAFALKKTDTNAKKATTDSSAQVYSVQQTGMNITSLVIPYFHSKLKSYALSLREDLEEGKQFMDQDSGDFQQLSEPEKAKRAFLVSQSRRMRSLNIHLPLTLDESYYLGMNSEQLRERNRDQVLSHGEEDPEKKRVLMVSQLWLWRMDNIVVSACGRKHVVGEIIYGKNRIDEPPRHKELEFDPQTGAMFNFQENNLFKGENMSGLQIAALVFSEVVNHIDGPNYSGLKESIFHVFEKSVANVYDQVKSYMNETTIQKISLEEEMKFVHAITDIRDELAMIKDVITDQEEVWTQFYEDLKDEISKWDDNNRRIAIRPKQQIPKFKRRVQKIDEDAQRVEQWIHGQLDLKKTHASIRESHNSTVLSTTVIGFTIVTVVFTPLSFMTSLLAVPDDNFGWMNQKKYAGKVFMTVAEIVSLLATLGLVVMCLWWLKRRETLSSKADNVSQASKDAAGEKGRRILTGLKNKKSKAVNTEKQNEAEKPWLSGFRRRTKKAAVDVEQSLPHQ</sequence>
<comment type="caution">
    <text evidence="6">The sequence shown here is derived from an EMBL/GenBank/DDBJ whole genome shotgun (WGS) entry which is preliminary data.</text>
</comment>
<dbReference type="SUPFAM" id="SSF48403">
    <property type="entry name" value="Ankyrin repeat"/>
    <property type="match status" value="1"/>
</dbReference>
<dbReference type="InterPro" id="IPR002110">
    <property type="entry name" value="Ankyrin_rpt"/>
</dbReference>
<dbReference type="GO" id="GO:0000976">
    <property type="term" value="F:transcription cis-regulatory region binding"/>
    <property type="evidence" value="ECO:0007669"/>
    <property type="project" value="TreeGrafter"/>
</dbReference>
<feature type="transmembrane region" description="Helical" evidence="5">
    <location>
        <begin position="780"/>
        <end position="802"/>
    </location>
</feature>
<dbReference type="Pfam" id="PF01544">
    <property type="entry name" value="CorA"/>
    <property type="match status" value="1"/>
</dbReference>
<dbReference type="PROSITE" id="PS50088">
    <property type="entry name" value="ANK_REPEAT"/>
    <property type="match status" value="1"/>
</dbReference>
<feature type="repeat" description="ANK" evidence="3">
    <location>
        <begin position="133"/>
        <end position="160"/>
    </location>
</feature>
<gene>
    <name evidence="6" type="ORF">GRF29_96g141320</name>
</gene>
<dbReference type="Proteomes" id="UP001280581">
    <property type="component" value="Unassembled WGS sequence"/>
</dbReference>
<organism evidence="6 7">
    <name type="scientific">Pseudopithomyces chartarum</name>
    <dbReference type="NCBI Taxonomy" id="1892770"/>
    <lineage>
        <taxon>Eukaryota</taxon>
        <taxon>Fungi</taxon>
        <taxon>Dikarya</taxon>
        <taxon>Ascomycota</taxon>
        <taxon>Pezizomycotina</taxon>
        <taxon>Dothideomycetes</taxon>
        <taxon>Pleosporomycetidae</taxon>
        <taxon>Pleosporales</taxon>
        <taxon>Massarineae</taxon>
        <taxon>Didymosphaeriaceae</taxon>
        <taxon>Pseudopithomyces</taxon>
    </lineage>
</organism>
<evidence type="ECO:0000313" key="7">
    <source>
        <dbReference type="Proteomes" id="UP001280581"/>
    </source>
</evidence>
<keyword evidence="5" id="KW-0472">Membrane</keyword>
<dbReference type="GO" id="GO:0016020">
    <property type="term" value="C:membrane"/>
    <property type="evidence" value="ECO:0007669"/>
    <property type="project" value="InterPro"/>
</dbReference>
<dbReference type="GO" id="GO:0045944">
    <property type="term" value="P:positive regulation of transcription by RNA polymerase II"/>
    <property type="evidence" value="ECO:0007669"/>
    <property type="project" value="TreeGrafter"/>
</dbReference>
<evidence type="ECO:0000256" key="3">
    <source>
        <dbReference type="PROSITE-ProRule" id="PRU00023"/>
    </source>
</evidence>
<dbReference type="Gene3D" id="1.20.58.340">
    <property type="entry name" value="Magnesium transport protein CorA, transmembrane region"/>
    <property type="match status" value="1"/>
</dbReference>
<evidence type="ECO:0000256" key="2">
    <source>
        <dbReference type="ARBA" id="ARBA00023043"/>
    </source>
</evidence>
<dbReference type="GO" id="GO:0005634">
    <property type="term" value="C:nucleus"/>
    <property type="evidence" value="ECO:0007669"/>
    <property type="project" value="TreeGrafter"/>
</dbReference>
<dbReference type="EMBL" id="WVTA01000008">
    <property type="protein sequence ID" value="KAK3207712.1"/>
    <property type="molecule type" value="Genomic_DNA"/>
</dbReference>
<evidence type="ECO:0000256" key="4">
    <source>
        <dbReference type="SAM" id="MobiDB-lite"/>
    </source>
</evidence>
<evidence type="ECO:0000256" key="5">
    <source>
        <dbReference type="SAM" id="Phobius"/>
    </source>
</evidence>
<accession>A0AAN6RHU1</accession>
<dbReference type="InterPro" id="IPR002523">
    <property type="entry name" value="MgTranspt_CorA/ZnTranspt_ZntB"/>
</dbReference>
<dbReference type="PANTHER" id="PTHR24193:SF121">
    <property type="entry name" value="ADA2A-CONTAINING COMPLEX COMPONENT 3, ISOFORM D"/>
    <property type="match status" value="1"/>
</dbReference>
<evidence type="ECO:0000313" key="6">
    <source>
        <dbReference type="EMBL" id="KAK3207712.1"/>
    </source>
</evidence>
<evidence type="ECO:0008006" key="8">
    <source>
        <dbReference type="Google" id="ProtNLM"/>
    </source>
</evidence>
<dbReference type="PANTHER" id="PTHR24193">
    <property type="entry name" value="ANKYRIN REPEAT PROTEIN"/>
    <property type="match status" value="1"/>
</dbReference>
<dbReference type="GO" id="GO:0046873">
    <property type="term" value="F:metal ion transmembrane transporter activity"/>
    <property type="evidence" value="ECO:0007669"/>
    <property type="project" value="InterPro"/>
</dbReference>
<dbReference type="InterPro" id="IPR050663">
    <property type="entry name" value="Ankyrin-SOCS_Box"/>
</dbReference>
<name>A0AAN6RHU1_9PLEO</name>
<protein>
    <recommendedName>
        <fullName evidence="8">Ankyrin repeat protein</fullName>
    </recommendedName>
</protein>
<evidence type="ECO:0000256" key="1">
    <source>
        <dbReference type="ARBA" id="ARBA00022737"/>
    </source>
</evidence>
<feature type="region of interest" description="Disordered" evidence="4">
    <location>
        <begin position="854"/>
        <end position="896"/>
    </location>
</feature>